<organism evidence="1 2">
    <name type="scientific">Funneliformis geosporum</name>
    <dbReference type="NCBI Taxonomy" id="1117311"/>
    <lineage>
        <taxon>Eukaryota</taxon>
        <taxon>Fungi</taxon>
        <taxon>Fungi incertae sedis</taxon>
        <taxon>Mucoromycota</taxon>
        <taxon>Glomeromycotina</taxon>
        <taxon>Glomeromycetes</taxon>
        <taxon>Glomerales</taxon>
        <taxon>Glomeraceae</taxon>
        <taxon>Funneliformis</taxon>
    </lineage>
</organism>
<feature type="non-terminal residue" evidence="1">
    <location>
        <position position="1"/>
    </location>
</feature>
<accession>A0A9W4WYN5</accession>
<dbReference type="EMBL" id="CAMKVN010012323">
    <property type="protein sequence ID" value="CAI2195344.1"/>
    <property type="molecule type" value="Genomic_DNA"/>
</dbReference>
<protein>
    <submittedName>
        <fullName evidence="1">18694_t:CDS:1</fullName>
    </submittedName>
</protein>
<evidence type="ECO:0000313" key="1">
    <source>
        <dbReference type="EMBL" id="CAI2195344.1"/>
    </source>
</evidence>
<feature type="non-terminal residue" evidence="1">
    <location>
        <position position="48"/>
    </location>
</feature>
<reference evidence="1" key="1">
    <citation type="submission" date="2022-08" db="EMBL/GenBank/DDBJ databases">
        <authorList>
            <person name="Kallberg Y."/>
            <person name="Tangrot J."/>
            <person name="Rosling A."/>
        </authorList>
    </citation>
    <scope>NUCLEOTIDE SEQUENCE</scope>
    <source>
        <strain evidence="1">Wild A</strain>
    </source>
</reference>
<gene>
    <name evidence="1" type="ORF">FWILDA_LOCUS17029</name>
</gene>
<dbReference type="AlphaFoldDB" id="A0A9W4WYN5"/>
<comment type="caution">
    <text evidence="1">The sequence shown here is derived from an EMBL/GenBank/DDBJ whole genome shotgun (WGS) entry which is preliminary data.</text>
</comment>
<dbReference type="Proteomes" id="UP001153678">
    <property type="component" value="Unassembled WGS sequence"/>
</dbReference>
<name>A0A9W4WYN5_9GLOM</name>
<keyword evidence="2" id="KW-1185">Reference proteome</keyword>
<sequence>MSAISSEIEFAVTSSEIEFATTSSEVWFAAAFSEINSSKARFTTFSKV</sequence>
<evidence type="ECO:0000313" key="2">
    <source>
        <dbReference type="Proteomes" id="UP001153678"/>
    </source>
</evidence>
<proteinExistence type="predicted"/>